<dbReference type="EMBL" id="DXCL01000001">
    <property type="protein sequence ID" value="HIZ02686.1"/>
    <property type="molecule type" value="Genomic_DNA"/>
</dbReference>
<gene>
    <name evidence="2" type="ORF">H9727_00200</name>
</gene>
<organism evidence="2 3">
    <name type="scientific">Candidatus Borkfalkia avistercoris</name>
    <dbReference type="NCBI Taxonomy" id="2838504"/>
    <lineage>
        <taxon>Bacteria</taxon>
        <taxon>Bacillati</taxon>
        <taxon>Bacillota</taxon>
        <taxon>Clostridia</taxon>
        <taxon>Christensenellales</taxon>
        <taxon>Christensenellaceae</taxon>
        <taxon>Candidatus Borkfalkia</taxon>
    </lineage>
</organism>
<dbReference type="AlphaFoldDB" id="A0A9D2A763"/>
<dbReference type="PROSITE" id="PS51257">
    <property type="entry name" value="PROKAR_LIPOPROTEIN"/>
    <property type="match status" value="1"/>
</dbReference>
<keyword evidence="1" id="KW-0732">Signal</keyword>
<feature type="chain" id="PRO_5039526332" evidence="1">
    <location>
        <begin position="22"/>
        <end position="192"/>
    </location>
</feature>
<protein>
    <submittedName>
        <fullName evidence="2">Uncharacterized protein</fullName>
    </submittedName>
</protein>
<name>A0A9D2A763_9FIRM</name>
<sequence>MKKLLAVAAAAVAALLPAAFTGCDRAEKPGTYTVGAELSCYIAAMGGIEFGKPLLQEAQYTLRDGGEMSVTLRFIKSSVTIYSITCYTFIDAAPDAVSEEGAVANGTIGYYDDAGALVTEGVTYTLSEDTAPNPAGTEVHYVDSITFPIEEKKDTYSLTFYINSNVMGYQFASDGYKATLTVDWSDIQEVSA</sequence>
<feature type="signal peptide" evidence="1">
    <location>
        <begin position="1"/>
        <end position="21"/>
    </location>
</feature>
<reference evidence="2" key="2">
    <citation type="submission" date="2021-04" db="EMBL/GenBank/DDBJ databases">
        <authorList>
            <person name="Gilroy R."/>
        </authorList>
    </citation>
    <scope>NUCLEOTIDE SEQUENCE</scope>
    <source>
        <strain evidence="2">CHK187-5294</strain>
    </source>
</reference>
<accession>A0A9D2A763</accession>
<evidence type="ECO:0000256" key="1">
    <source>
        <dbReference type="SAM" id="SignalP"/>
    </source>
</evidence>
<reference evidence="2" key="1">
    <citation type="journal article" date="2021" name="PeerJ">
        <title>Extensive microbial diversity within the chicken gut microbiome revealed by metagenomics and culture.</title>
        <authorList>
            <person name="Gilroy R."/>
            <person name="Ravi A."/>
            <person name="Getino M."/>
            <person name="Pursley I."/>
            <person name="Horton D.L."/>
            <person name="Alikhan N.F."/>
            <person name="Baker D."/>
            <person name="Gharbi K."/>
            <person name="Hall N."/>
            <person name="Watson M."/>
            <person name="Adriaenssens E.M."/>
            <person name="Foster-Nyarko E."/>
            <person name="Jarju S."/>
            <person name="Secka A."/>
            <person name="Antonio M."/>
            <person name="Oren A."/>
            <person name="Chaudhuri R.R."/>
            <person name="La Ragione R."/>
            <person name="Hildebrand F."/>
            <person name="Pallen M.J."/>
        </authorList>
    </citation>
    <scope>NUCLEOTIDE SEQUENCE</scope>
    <source>
        <strain evidence="2">CHK187-5294</strain>
    </source>
</reference>
<proteinExistence type="predicted"/>
<dbReference type="Proteomes" id="UP000824132">
    <property type="component" value="Unassembled WGS sequence"/>
</dbReference>
<evidence type="ECO:0000313" key="2">
    <source>
        <dbReference type="EMBL" id="HIZ02686.1"/>
    </source>
</evidence>
<comment type="caution">
    <text evidence="2">The sequence shown here is derived from an EMBL/GenBank/DDBJ whole genome shotgun (WGS) entry which is preliminary data.</text>
</comment>
<evidence type="ECO:0000313" key="3">
    <source>
        <dbReference type="Proteomes" id="UP000824132"/>
    </source>
</evidence>